<comment type="caution">
    <text evidence="1">The sequence shown here is derived from an EMBL/GenBank/DDBJ whole genome shotgun (WGS) entry which is preliminary data.</text>
</comment>
<reference evidence="1 2" key="1">
    <citation type="submission" date="2016-03" db="EMBL/GenBank/DDBJ databases">
        <title>Spore heat resistance.</title>
        <authorList>
            <person name="Boekhorst J."/>
            <person name="Berendsen E.M."/>
            <person name="Wells-Bennik M.H."/>
            <person name="Kuipers O.P."/>
        </authorList>
    </citation>
    <scope>NUCLEOTIDE SEQUENCE [LARGE SCALE GENOMIC DNA]</scope>
    <source>
        <strain evidence="1 2">AF16</strain>
    </source>
</reference>
<organism evidence="1 2">
    <name type="scientific">Anoxybacillus flavithermus</name>
    <dbReference type="NCBI Taxonomy" id="33934"/>
    <lineage>
        <taxon>Bacteria</taxon>
        <taxon>Bacillati</taxon>
        <taxon>Bacillota</taxon>
        <taxon>Bacilli</taxon>
        <taxon>Bacillales</taxon>
        <taxon>Anoxybacillaceae</taxon>
        <taxon>Anoxybacillus</taxon>
    </lineage>
</organism>
<proteinExistence type="predicted"/>
<name>A0A178TM82_9BACL</name>
<accession>A0A178TM82</accession>
<dbReference type="RefSeq" id="WP_230456181.1">
    <property type="nucleotide sequence ID" value="NZ_CP021838.1"/>
</dbReference>
<protein>
    <submittedName>
        <fullName evidence="1">Acyl-CoA dehydrogenase</fullName>
    </submittedName>
</protein>
<dbReference type="Proteomes" id="UP000078336">
    <property type="component" value="Unassembled WGS sequence"/>
</dbReference>
<keyword evidence="2" id="KW-1185">Reference proteome</keyword>
<dbReference type="AlphaFoldDB" id="A0A178TM82"/>
<evidence type="ECO:0000313" key="2">
    <source>
        <dbReference type="Proteomes" id="UP000078336"/>
    </source>
</evidence>
<gene>
    <name evidence="1" type="ORF">TAF16_0279</name>
</gene>
<evidence type="ECO:0000313" key="1">
    <source>
        <dbReference type="EMBL" id="OAO82529.1"/>
    </source>
</evidence>
<dbReference type="EMBL" id="LUCQ01000022">
    <property type="protein sequence ID" value="OAO82529.1"/>
    <property type="molecule type" value="Genomic_DNA"/>
</dbReference>
<dbReference type="PATRIC" id="fig|33934.6.peg.2555"/>
<sequence length="54" mass="6346">MGVIALKEAEENERKQIIARLFLQHIWGCDLFDAEMLSVRHFDLVMNETKEVEV</sequence>